<dbReference type="AlphaFoldDB" id="A0A814G439"/>
<gene>
    <name evidence="6" type="ORF">JYZ213_LOCUS15460</name>
    <name evidence="7" type="ORF">OXD698_LOCUS34872</name>
</gene>
<dbReference type="PROSITE" id="PS00022">
    <property type="entry name" value="EGF_1"/>
    <property type="match status" value="1"/>
</dbReference>
<dbReference type="SUPFAM" id="SSF57196">
    <property type="entry name" value="EGF/Laminin"/>
    <property type="match status" value="1"/>
</dbReference>
<evidence type="ECO:0000259" key="5">
    <source>
        <dbReference type="PROSITE" id="PS50026"/>
    </source>
</evidence>
<accession>A0A814G439</accession>
<dbReference type="Pfam" id="PF00857">
    <property type="entry name" value="Isochorismatase"/>
    <property type="match status" value="1"/>
</dbReference>
<dbReference type="InterPro" id="IPR000868">
    <property type="entry name" value="Isochorismatase-like_dom"/>
</dbReference>
<reference evidence="6" key="1">
    <citation type="submission" date="2021-02" db="EMBL/GenBank/DDBJ databases">
        <authorList>
            <person name="Nowell W R."/>
        </authorList>
    </citation>
    <scope>NUCLEOTIDE SEQUENCE</scope>
</reference>
<dbReference type="EMBL" id="CAJOAZ010005187">
    <property type="protein sequence ID" value="CAF4090752.1"/>
    <property type="molecule type" value="Genomic_DNA"/>
</dbReference>
<evidence type="ECO:0000313" key="6">
    <source>
        <dbReference type="EMBL" id="CAF0991017.1"/>
    </source>
</evidence>
<dbReference type="Gene3D" id="3.40.50.850">
    <property type="entry name" value="Isochorismatase-like"/>
    <property type="match status" value="1"/>
</dbReference>
<feature type="chain" id="PRO_5035600260" description="EGF-like domain-containing protein" evidence="4">
    <location>
        <begin position="18"/>
        <end position="348"/>
    </location>
</feature>
<evidence type="ECO:0000313" key="7">
    <source>
        <dbReference type="EMBL" id="CAF4090752.1"/>
    </source>
</evidence>
<evidence type="ECO:0000256" key="1">
    <source>
        <dbReference type="ARBA" id="ARBA00006336"/>
    </source>
</evidence>
<dbReference type="PROSITE" id="PS50026">
    <property type="entry name" value="EGF_3"/>
    <property type="match status" value="1"/>
</dbReference>
<comment type="similarity">
    <text evidence="1">Belongs to the isochorismatase family.</text>
</comment>
<dbReference type="EMBL" id="CAJNOG010000134">
    <property type="protein sequence ID" value="CAF0991017.1"/>
    <property type="molecule type" value="Genomic_DNA"/>
</dbReference>
<sequence length="348" mass="39307">MHRFYFLFILLFRFVEGFYLQNDSEDYVPEQEPCNTLCQNGGQCFLSSFCICPKGFSGRYCEVSLNEQCGSFSSMTRIEIDCILCVCYNRLFICDIQPIGLCHRKSNVALPRSLRITRALRIIQSRFKNIHSFEPTTKQNITLDDETQLVNLNGYKIILNHTSLTLPSFFIDMQNAFTRAANPILKNVNATIASARRAGVPVIFSQHGHLDPENEVKTSVIVNWWGASGSIKKGSFDAQLLPNLDVAPGEVILDEKTTYDAFYKTRLKSLLDKENVDTVIISGVLTQFCCETTARSAFVQNYDIIFLSDGTGPPYKPTLDTIAHGFGKVITCAQMRERLDEIAKDRNK</sequence>
<dbReference type="SUPFAM" id="SSF52499">
    <property type="entry name" value="Isochorismatase-like hydrolases"/>
    <property type="match status" value="1"/>
</dbReference>
<keyword evidence="2" id="KW-0378">Hydrolase</keyword>
<keyword evidence="3" id="KW-1015">Disulfide bond</keyword>
<keyword evidence="3" id="KW-0245">EGF-like domain</keyword>
<evidence type="ECO:0000256" key="2">
    <source>
        <dbReference type="ARBA" id="ARBA00022801"/>
    </source>
</evidence>
<dbReference type="Proteomes" id="UP000663844">
    <property type="component" value="Unassembled WGS sequence"/>
</dbReference>
<comment type="caution">
    <text evidence="3">Lacks conserved residue(s) required for the propagation of feature annotation.</text>
</comment>
<feature type="disulfide bond" evidence="3">
    <location>
        <begin position="52"/>
        <end position="61"/>
    </location>
</feature>
<dbReference type="CDD" id="cd00431">
    <property type="entry name" value="cysteine_hydrolases"/>
    <property type="match status" value="1"/>
</dbReference>
<proteinExistence type="inferred from homology"/>
<dbReference type="Gene3D" id="2.10.25.10">
    <property type="entry name" value="Laminin"/>
    <property type="match status" value="1"/>
</dbReference>
<name>A0A814G439_9BILA</name>
<dbReference type="GO" id="GO:0016787">
    <property type="term" value="F:hydrolase activity"/>
    <property type="evidence" value="ECO:0007669"/>
    <property type="project" value="UniProtKB-KW"/>
</dbReference>
<dbReference type="InterPro" id="IPR000742">
    <property type="entry name" value="EGF"/>
</dbReference>
<keyword evidence="4" id="KW-0732">Signal</keyword>
<dbReference type="PROSITE" id="PS01186">
    <property type="entry name" value="EGF_2"/>
    <property type="match status" value="1"/>
</dbReference>
<dbReference type="CDD" id="cd00054">
    <property type="entry name" value="EGF_CA"/>
    <property type="match status" value="1"/>
</dbReference>
<feature type="signal peptide" evidence="4">
    <location>
        <begin position="1"/>
        <end position="17"/>
    </location>
</feature>
<dbReference type="InterPro" id="IPR036380">
    <property type="entry name" value="Isochorismatase-like_sf"/>
</dbReference>
<evidence type="ECO:0000313" key="8">
    <source>
        <dbReference type="Proteomes" id="UP000663845"/>
    </source>
</evidence>
<dbReference type="PANTHER" id="PTHR43540">
    <property type="entry name" value="PEROXYUREIDOACRYLATE/UREIDOACRYLATE AMIDOHYDROLASE-RELATED"/>
    <property type="match status" value="1"/>
</dbReference>
<dbReference type="SMART" id="SM00181">
    <property type="entry name" value="EGF"/>
    <property type="match status" value="1"/>
</dbReference>
<dbReference type="PANTHER" id="PTHR43540:SF6">
    <property type="entry name" value="ISOCHORISMATASE-LIKE DOMAIN-CONTAINING PROTEIN"/>
    <property type="match status" value="1"/>
</dbReference>
<feature type="disulfide bond" evidence="3">
    <location>
        <begin position="34"/>
        <end position="44"/>
    </location>
</feature>
<dbReference type="Proteomes" id="UP000663845">
    <property type="component" value="Unassembled WGS sequence"/>
</dbReference>
<organism evidence="6 8">
    <name type="scientific">Adineta steineri</name>
    <dbReference type="NCBI Taxonomy" id="433720"/>
    <lineage>
        <taxon>Eukaryota</taxon>
        <taxon>Metazoa</taxon>
        <taxon>Spiralia</taxon>
        <taxon>Gnathifera</taxon>
        <taxon>Rotifera</taxon>
        <taxon>Eurotatoria</taxon>
        <taxon>Bdelloidea</taxon>
        <taxon>Adinetida</taxon>
        <taxon>Adinetidae</taxon>
        <taxon>Adineta</taxon>
    </lineage>
</organism>
<evidence type="ECO:0000256" key="4">
    <source>
        <dbReference type="SAM" id="SignalP"/>
    </source>
</evidence>
<feature type="domain" description="EGF-like" evidence="5">
    <location>
        <begin position="30"/>
        <end position="62"/>
    </location>
</feature>
<protein>
    <recommendedName>
        <fullName evidence="5">EGF-like domain-containing protein</fullName>
    </recommendedName>
</protein>
<comment type="caution">
    <text evidence="6">The sequence shown here is derived from an EMBL/GenBank/DDBJ whole genome shotgun (WGS) entry which is preliminary data.</text>
</comment>
<dbReference type="InterPro" id="IPR050272">
    <property type="entry name" value="Isochorismatase-like_hydrls"/>
</dbReference>
<evidence type="ECO:0000256" key="3">
    <source>
        <dbReference type="PROSITE-ProRule" id="PRU00076"/>
    </source>
</evidence>